<protein>
    <recommendedName>
        <fullName evidence="3">Integrase zinc-binding domain-containing protein</fullName>
    </recommendedName>
</protein>
<evidence type="ECO:0000313" key="1">
    <source>
        <dbReference type="EMBL" id="KAK9704281.1"/>
    </source>
</evidence>
<organism evidence="1 2">
    <name type="scientific">Popillia japonica</name>
    <name type="common">Japanese beetle</name>
    <dbReference type="NCBI Taxonomy" id="7064"/>
    <lineage>
        <taxon>Eukaryota</taxon>
        <taxon>Metazoa</taxon>
        <taxon>Ecdysozoa</taxon>
        <taxon>Arthropoda</taxon>
        <taxon>Hexapoda</taxon>
        <taxon>Insecta</taxon>
        <taxon>Pterygota</taxon>
        <taxon>Neoptera</taxon>
        <taxon>Endopterygota</taxon>
        <taxon>Coleoptera</taxon>
        <taxon>Polyphaga</taxon>
        <taxon>Scarabaeiformia</taxon>
        <taxon>Scarabaeidae</taxon>
        <taxon>Rutelinae</taxon>
        <taxon>Popillia</taxon>
    </lineage>
</organism>
<keyword evidence="2" id="KW-1185">Reference proteome</keyword>
<gene>
    <name evidence="1" type="ORF">QE152_g28389</name>
</gene>
<dbReference type="AlphaFoldDB" id="A0AAW1JIX3"/>
<dbReference type="EMBL" id="JASPKY010000353">
    <property type="protein sequence ID" value="KAK9704281.1"/>
    <property type="molecule type" value="Genomic_DNA"/>
</dbReference>
<accession>A0AAW1JIX3</accession>
<proteinExistence type="predicted"/>
<name>A0AAW1JIX3_POPJA</name>
<sequence length="141" mass="16591">MATADNNVLSRSEKVNNSLINEEESDNKRVYDKKVLEYNASHANTEQNVKKPWSLELISKTADEEYLIFKKKCVDDPTIETADEEYLIFKKKCVDDPTIRIIPMEKYFEILKEVHKTVGHGGRLKMIQHIKNRLYRNILKY</sequence>
<reference evidence="1 2" key="1">
    <citation type="journal article" date="2024" name="BMC Genomics">
        <title>De novo assembly and annotation of Popillia japonica's genome with initial clues to its potential as an invasive pest.</title>
        <authorList>
            <person name="Cucini C."/>
            <person name="Boschi S."/>
            <person name="Funari R."/>
            <person name="Cardaioli E."/>
            <person name="Iannotti N."/>
            <person name="Marturano G."/>
            <person name="Paoli F."/>
            <person name="Bruttini M."/>
            <person name="Carapelli A."/>
            <person name="Frati F."/>
            <person name="Nardi F."/>
        </authorList>
    </citation>
    <scope>NUCLEOTIDE SEQUENCE [LARGE SCALE GENOMIC DNA]</scope>
    <source>
        <strain evidence="1">DMR45628</strain>
    </source>
</reference>
<evidence type="ECO:0008006" key="3">
    <source>
        <dbReference type="Google" id="ProtNLM"/>
    </source>
</evidence>
<evidence type="ECO:0000313" key="2">
    <source>
        <dbReference type="Proteomes" id="UP001458880"/>
    </source>
</evidence>
<comment type="caution">
    <text evidence="1">The sequence shown here is derived from an EMBL/GenBank/DDBJ whole genome shotgun (WGS) entry which is preliminary data.</text>
</comment>
<dbReference type="Proteomes" id="UP001458880">
    <property type="component" value="Unassembled WGS sequence"/>
</dbReference>